<comment type="catalytic activity">
    <reaction evidence="2">
        <text>[(1-&gt;4)-alpha-D-glucosyl](n) + phosphate = [(1-&gt;4)-alpha-D-glucosyl](n-1) + alpha-D-glucose 1-phosphate</text>
        <dbReference type="Rhea" id="RHEA:41732"/>
        <dbReference type="Rhea" id="RHEA-COMP:9584"/>
        <dbReference type="Rhea" id="RHEA-COMP:9586"/>
        <dbReference type="ChEBI" id="CHEBI:15444"/>
        <dbReference type="ChEBI" id="CHEBI:43474"/>
        <dbReference type="ChEBI" id="CHEBI:58601"/>
        <dbReference type="EC" id="2.4.1.1"/>
    </reaction>
</comment>
<gene>
    <name evidence="3" type="ORF">ACFPK4_13475</name>
</gene>
<sequence>PEEWTRRTLHNIANMGYFSSDRTIQEYADEIWNIKPVKL</sequence>
<proteinExistence type="inferred from homology"/>
<evidence type="ECO:0000313" key="3">
    <source>
        <dbReference type="EMBL" id="MFD3224547.1"/>
    </source>
</evidence>
<dbReference type="PANTHER" id="PTHR11468:SF3">
    <property type="entry name" value="GLYCOGEN PHOSPHORYLASE, LIVER FORM"/>
    <property type="match status" value="1"/>
</dbReference>
<protein>
    <recommendedName>
        <fullName evidence="2">Alpha-1,4 glucan phosphorylase</fullName>
        <ecNumber evidence="2">2.4.1.1</ecNumber>
    </recommendedName>
</protein>
<evidence type="ECO:0000256" key="2">
    <source>
        <dbReference type="RuleBase" id="RU000587"/>
    </source>
</evidence>
<accession>A0ABW6C8P2</accession>
<dbReference type="Gene3D" id="3.40.50.2000">
    <property type="entry name" value="Glycogen Phosphorylase B"/>
    <property type="match status" value="2"/>
</dbReference>
<organism evidence="3 4">
    <name type="scientific">Rahnella sp. (strain Y9602)</name>
    <dbReference type="NCBI Taxonomy" id="2703885"/>
    <lineage>
        <taxon>Bacteria</taxon>
        <taxon>Pseudomonadati</taxon>
        <taxon>Pseudomonadota</taxon>
        <taxon>Gammaproteobacteria</taxon>
        <taxon>Enterobacterales</taxon>
        <taxon>Yersiniaceae</taxon>
        <taxon>Rahnella</taxon>
    </lineage>
</organism>
<comment type="cofactor">
    <cofactor evidence="2">
        <name>pyridoxal 5'-phosphate</name>
        <dbReference type="ChEBI" id="CHEBI:597326"/>
    </cofactor>
</comment>
<dbReference type="InterPro" id="IPR000811">
    <property type="entry name" value="Glyco_trans_35"/>
</dbReference>
<comment type="caution">
    <text evidence="3">The sequence shown here is derived from an EMBL/GenBank/DDBJ whole genome shotgun (WGS) entry which is preliminary data.</text>
</comment>
<dbReference type="PANTHER" id="PTHR11468">
    <property type="entry name" value="GLYCOGEN PHOSPHORYLASE"/>
    <property type="match status" value="1"/>
</dbReference>
<name>A0ABW6C8P2_RAHSY</name>
<keyword evidence="2" id="KW-0808">Transferase</keyword>
<evidence type="ECO:0000313" key="4">
    <source>
        <dbReference type="Proteomes" id="UP001598201"/>
    </source>
</evidence>
<dbReference type="Pfam" id="PF00343">
    <property type="entry name" value="Phosphorylase"/>
    <property type="match status" value="1"/>
</dbReference>
<keyword evidence="4" id="KW-1185">Reference proteome</keyword>
<keyword evidence="2" id="KW-0119">Carbohydrate metabolism</keyword>
<dbReference type="EC" id="2.4.1.1" evidence="2"/>
<comment type="similarity">
    <text evidence="1 2">Belongs to the glycogen phosphorylase family.</text>
</comment>
<dbReference type="Proteomes" id="UP001598201">
    <property type="component" value="Unassembled WGS sequence"/>
</dbReference>
<reference evidence="3 4" key="1">
    <citation type="submission" date="2024-09" db="EMBL/GenBank/DDBJ databases">
        <title>Genomes of Rahnella.</title>
        <authorList>
            <person name="Mnguni F.C."/>
            <person name="Shin G.Y."/>
            <person name="Coutinho T."/>
        </authorList>
    </citation>
    <scope>NUCLEOTIDE SEQUENCE [LARGE SCALE GENOMIC DNA]</scope>
    <source>
        <strain evidence="3 4">20WA0057</strain>
    </source>
</reference>
<feature type="non-terminal residue" evidence="3">
    <location>
        <position position="1"/>
    </location>
</feature>
<comment type="function">
    <text evidence="2">Allosteric enzyme that catalyzes the rate-limiting step in glycogen catabolism, the phosphorolytic cleavage of glycogen to produce glucose-1-phosphate, and plays a central role in maintaining cellular and organismal glucose homeostasis.</text>
</comment>
<dbReference type="SUPFAM" id="SSF53756">
    <property type="entry name" value="UDP-Glycosyltransferase/glycogen phosphorylase"/>
    <property type="match status" value="1"/>
</dbReference>
<dbReference type="RefSeq" id="WP_379671916.1">
    <property type="nucleotide sequence ID" value="NZ_JBHUCJ010000030.1"/>
</dbReference>
<dbReference type="EMBL" id="JBHUCJ010000030">
    <property type="protein sequence ID" value="MFD3224547.1"/>
    <property type="molecule type" value="Genomic_DNA"/>
</dbReference>
<evidence type="ECO:0000256" key="1">
    <source>
        <dbReference type="ARBA" id="ARBA00006047"/>
    </source>
</evidence>
<keyword evidence="2" id="KW-0328">Glycosyltransferase</keyword>
<keyword evidence="2" id="KW-0663">Pyridoxal phosphate</keyword>